<feature type="transmembrane region" description="Helical" evidence="1">
    <location>
        <begin position="38"/>
        <end position="56"/>
    </location>
</feature>
<keyword evidence="1" id="KW-0472">Membrane</keyword>
<proteinExistence type="predicted"/>
<evidence type="ECO:0000256" key="1">
    <source>
        <dbReference type="SAM" id="Phobius"/>
    </source>
</evidence>
<comment type="caution">
    <text evidence="2">The sequence shown here is derived from an EMBL/GenBank/DDBJ whole genome shotgun (WGS) entry which is preliminary data.</text>
</comment>
<keyword evidence="3" id="KW-1185">Reference proteome</keyword>
<reference evidence="2 3" key="1">
    <citation type="submission" date="2013-04" db="EMBL/GenBank/DDBJ databases">
        <title>The Genome Sequence of Propionimicrobium lymphophilum ACS-093-V-SCH5.</title>
        <authorList>
            <consortium name="The Broad Institute Genomics Platform"/>
            <person name="Earl A."/>
            <person name="Ward D."/>
            <person name="Feldgarden M."/>
            <person name="Gevers D."/>
            <person name="Saerens B."/>
            <person name="Vaneechoutte M."/>
            <person name="Walker B."/>
            <person name="Young S."/>
            <person name="Zeng Q."/>
            <person name="Gargeya S."/>
            <person name="Fitzgerald M."/>
            <person name="Haas B."/>
            <person name="Abouelleil A."/>
            <person name="Allen A.W."/>
            <person name="Alvarado L."/>
            <person name="Arachchi H.M."/>
            <person name="Berlin A.M."/>
            <person name="Chapman S.B."/>
            <person name="Gainer-Dewar J."/>
            <person name="Goldberg J."/>
            <person name="Griggs A."/>
            <person name="Gujja S."/>
            <person name="Hansen M."/>
            <person name="Howarth C."/>
            <person name="Imamovic A."/>
            <person name="Ireland A."/>
            <person name="Larimer J."/>
            <person name="McCowan C."/>
            <person name="Murphy C."/>
            <person name="Pearson M."/>
            <person name="Poon T.W."/>
            <person name="Priest M."/>
            <person name="Roberts A."/>
            <person name="Saif S."/>
            <person name="Shea T."/>
            <person name="Sisk P."/>
            <person name="Sykes S."/>
            <person name="Wortman J."/>
            <person name="Nusbaum C."/>
            <person name="Birren B."/>
        </authorList>
    </citation>
    <scope>NUCLEOTIDE SEQUENCE [LARGE SCALE GENOMIC DNA]</scope>
    <source>
        <strain evidence="2 3">ACS-093-V-SCH5</strain>
    </source>
</reference>
<name>S2W5N9_9ACTN</name>
<dbReference type="HOGENOM" id="CLU_1401380_0_0_11"/>
<sequence>MRERLAQPAQMPGFSVSFTQKNMAERAADMRSKMNSRLISLAVSIVLTIVFYFIWKPKSDELFFWILIAGLCYSMVMALVSVMKMARARSVAKSIIPGPAFLLDNEGVAFPSGEKIRFSSIKLVKAVDKRFNPGPNLVFEWQDGRRSFPIIFLDANPEIIDGILRANSRGRFGMDLSQVDELW</sequence>
<organism evidence="2 3">
    <name type="scientific">Propionimicrobium lymphophilum ACS-093-V-SCH5</name>
    <dbReference type="NCBI Taxonomy" id="883161"/>
    <lineage>
        <taxon>Bacteria</taxon>
        <taxon>Bacillati</taxon>
        <taxon>Actinomycetota</taxon>
        <taxon>Actinomycetes</taxon>
        <taxon>Propionibacteriales</taxon>
        <taxon>Propionibacteriaceae</taxon>
        <taxon>Propionimicrobium</taxon>
    </lineage>
</organism>
<dbReference type="STRING" id="883161.HMPREF9306_00344"/>
<gene>
    <name evidence="2" type="ORF">HMPREF9306_00344</name>
</gene>
<evidence type="ECO:0000313" key="3">
    <source>
        <dbReference type="Proteomes" id="UP000014417"/>
    </source>
</evidence>
<dbReference type="Proteomes" id="UP000014417">
    <property type="component" value="Unassembled WGS sequence"/>
</dbReference>
<feature type="transmembrane region" description="Helical" evidence="1">
    <location>
        <begin position="62"/>
        <end position="83"/>
    </location>
</feature>
<accession>S2W5N9</accession>
<dbReference type="AlphaFoldDB" id="S2W5N9"/>
<keyword evidence="1" id="KW-1133">Transmembrane helix</keyword>
<evidence type="ECO:0000313" key="2">
    <source>
        <dbReference type="EMBL" id="EPD33590.1"/>
    </source>
</evidence>
<dbReference type="EMBL" id="AGZR01000004">
    <property type="protein sequence ID" value="EPD33590.1"/>
    <property type="molecule type" value="Genomic_DNA"/>
</dbReference>
<protein>
    <submittedName>
        <fullName evidence="2">Uncharacterized protein</fullName>
    </submittedName>
</protein>
<keyword evidence="1" id="KW-0812">Transmembrane</keyword>